<keyword evidence="8" id="KW-0698">rRNA processing</keyword>
<evidence type="ECO:0000256" key="5">
    <source>
        <dbReference type="ARBA" id="ARBA00019117"/>
    </source>
</evidence>
<dbReference type="PROSITE" id="PS51195">
    <property type="entry name" value="Q_MOTIF"/>
    <property type="match status" value="1"/>
</dbReference>
<dbReference type="EC" id="3.6.4.13" evidence="4"/>
<keyword evidence="9" id="KW-0547">Nucleotide-binding</keyword>
<comment type="function">
    <text evidence="1">ATP-binding RNA helicase involved in the biogenesis of 60S ribosomal subunits and is required for the normal formation of 25S and 5.8S rRNAs.</text>
</comment>
<feature type="domain" description="Helicase ATP-binding" evidence="18">
    <location>
        <begin position="143"/>
        <end position="315"/>
    </location>
</feature>
<feature type="compositionally biased region" description="Basic and acidic residues" evidence="17">
    <location>
        <begin position="945"/>
        <end position="961"/>
    </location>
</feature>
<dbReference type="Proteomes" id="UP000697127">
    <property type="component" value="Unassembled WGS sequence"/>
</dbReference>
<evidence type="ECO:0000256" key="12">
    <source>
        <dbReference type="ARBA" id="ARBA00022840"/>
    </source>
</evidence>
<comment type="caution">
    <text evidence="21">The sequence shown here is derived from an EMBL/GenBank/DDBJ whole genome shotgun (WGS) entry which is preliminary data.</text>
</comment>
<evidence type="ECO:0000256" key="9">
    <source>
        <dbReference type="ARBA" id="ARBA00022741"/>
    </source>
</evidence>
<dbReference type="SUPFAM" id="SSF52540">
    <property type="entry name" value="P-loop containing nucleoside triphosphate hydrolases"/>
    <property type="match status" value="2"/>
</dbReference>
<dbReference type="GO" id="GO:0005730">
    <property type="term" value="C:nucleolus"/>
    <property type="evidence" value="ECO:0007669"/>
    <property type="project" value="UniProtKB-SubCell"/>
</dbReference>
<evidence type="ECO:0000256" key="15">
    <source>
        <dbReference type="ARBA" id="ARBA00047984"/>
    </source>
</evidence>
<dbReference type="GO" id="GO:0016787">
    <property type="term" value="F:hydrolase activity"/>
    <property type="evidence" value="ECO:0007669"/>
    <property type="project" value="UniProtKB-KW"/>
</dbReference>
<dbReference type="CDD" id="cd17959">
    <property type="entry name" value="DEADc_DDX54"/>
    <property type="match status" value="1"/>
</dbReference>
<proteinExistence type="inferred from homology"/>
<dbReference type="InterPro" id="IPR033517">
    <property type="entry name" value="DDX54/DBP10_DEAD-box_helicase"/>
</dbReference>
<keyword evidence="11 21" id="KW-0347">Helicase</keyword>
<evidence type="ECO:0000259" key="20">
    <source>
        <dbReference type="PROSITE" id="PS51195"/>
    </source>
</evidence>
<keyword evidence="10" id="KW-0378">Hydrolase</keyword>
<dbReference type="GO" id="GO:0003723">
    <property type="term" value="F:RNA binding"/>
    <property type="evidence" value="ECO:0007669"/>
    <property type="project" value="UniProtKB-KW"/>
</dbReference>
<reference evidence="21" key="1">
    <citation type="submission" date="2020-11" db="EMBL/GenBank/DDBJ databases">
        <title>Kefir isolates.</title>
        <authorList>
            <person name="Marcisauskas S."/>
            <person name="Kim Y."/>
            <person name="Blasche S."/>
        </authorList>
    </citation>
    <scope>NUCLEOTIDE SEQUENCE</scope>
    <source>
        <strain evidence="21">Olga-1</strain>
    </source>
</reference>
<evidence type="ECO:0000256" key="8">
    <source>
        <dbReference type="ARBA" id="ARBA00022552"/>
    </source>
</evidence>
<dbReference type="EMBL" id="PUHW01000100">
    <property type="protein sequence ID" value="KAG0689120.1"/>
    <property type="molecule type" value="Genomic_DNA"/>
</dbReference>
<dbReference type="SMART" id="SM01123">
    <property type="entry name" value="DBP10CT"/>
    <property type="match status" value="1"/>
</dbReference>
<feature type="region of interest" description="Disordered" evidence="17">
    <location>
        <begin position="366"/>
        <end position="399"/>
    </location>
</feature>
<protein>
    <recommendedName>
        <fullName evidence="5">ATP-dependent RNA helicase DBP10</fullName>
        <ecNumber evidence="4">3.6.4.13</ecNumber>
    </recommendedName>
    <alternativeName>
        <fullName evidence="6">ATP-dependent RNA helicase dbp10</fullName>
    </alternativeName>
</protein>
<dbReference type="GO" id="GO:0006364">
    <property type="term" value="P:rRNA processing"/>
    <property type="evidence" value="ECO:0007669"/>
    <property type="project" value="UniProtKB-KW"/>
</dbReference>
<evidence type="ECO:0000256" key="10">
    <source>
        <dbReference type="ARBA" id="ARBA00022801"/>
    </source>
</evidence>
<evidence type="ECO:0000256" key="17">
    <source>
        <dbReference type="SAM" id="MobiDB-lite"/>
    </source>
</evidence>
<evidence type="ECO:0000313" key="21">
    <source>
        <dbReference type="EMBL" id="KAG0689120.1"/>
    </source>
</evidence>
<name>A0A9P7BGE7_9ASCO</name>
<dbReference type="InterPro" id="IPR014001">
    <property type="entry name" value="Helicase_ATP-bd"/>
</dbReference>
<evidence type="ECO:0000256" key="3">
    <source>
        <dbReference type="ARBA" id="ARBA00010379"/>
    </source>
</evidence>
<dbReference type="FunFam" id="3.40.50.300:FF:000865">
    <property type="entry name" value="ATP-dependent RNA helicase DDX54"/>
    <property type="match status" value="1"/>
</dbReference>
<dbReference type="GO" id="GO:0005829">
    <property type="term" value="C:cytosol"/>
    <property type="evidence" value="ECO:0007669"/>
    <property type="project" value="TreeGrafter"/>
</dbReference>
<dbReference type="SMART" id="SM00490">
    <property type="entry name" value="HELICc"/>
    <property type="match status" value="1"/>
</dbReference>
<feature type="short sequence motif" description="Q motif" evidence="16">
    <location>
        <begin position="112"/>
        <end position="140"/>
    </location>
</feature>
<dbReference type="PANTHER" id="PTHR47959">
    <property type="entry name" value="ATP-DEPENDENT RNA HELICASE RHLE-RELATED"/>
    <property type="match status" value="1"/>
</dbReference>
<evidence type="ECO:0000259" key="19">
    <source>
        <dbReference type="PROSITE" id="PS51194"/>
    </source>
</evidence>
<dbReference type="Pfam" id="PF08147">
    <property type="entry name" value="DBP10CT"/>
    <property type="match status" value="1"/>
</dbReference>
<dbReference type="Pfam" id="PF00270">
    <property type="entry name" value="DEAD"/>
    <property type="match status" value="1"/>
</dbReference>
<evidence type="ECO:0000256" key="7">
    <source>
        <dbReference type="ARBA" id="ARBA00022517"/>
    </source>
</evidence>
<dbReference type="InterPro" id="IPR050079">
    <property type="entry name" value="DEAD_box_RNA_helicase"/>
</dbReference>
<keyword evidence="22" id="KW-1185">Reference proteome</keyword>
<evidence type="ECO:0000256" key="1">
    <source>
        <dbReference type="ARBA" id="ARBA00003706"/>
    </source>
</evidence>
<feature type="region of interest" description="Disordered" evidence="17">
    <location>
        <begin position="890"/>
        <end position="977"/>
    </location>
</feature>
<keyword evidence="13" id="KW-0694">RNA-binding</keyword>
<gene>
    <name evidence="21" type="primary">DBP10</name>
    <name evidence="21" type="ORF">C6P40_000107</name>
</gene>
<evidence type="ECO:0000313" key="22">
    <source>
        <dbReference type="Proteomes" id="UP000697127"/>
    </source>
</evidence>
<feature type="compositionally biased region" description="Basic residues" evidence="17">
    <location>
        <begin position="962"/>
        <end position="977"/>
    </location>
</feature>
<feature type="domain" description="Helicase C-terminal" evidence="19">
    <location>
        <begin position="405"/>
        <end position="556"/>
    </location>
</feature>
<dbReference type="InterPro" id="IPR011545">
    <property type="entry name" value="DEAD/DEAH_box_helicase_dom"/>
</dbReference>
<dbReference type="Pfam" id="PF00271">
    <property type="entry name" value="Helicase_C"/>
    <property type="match status" value="1"/>
</dbReference>
<feature type="region of interest" description="Disordered" evidence="17">
    <location>
        <begin position="1"/>
        <end position="75"/>
    </location>
</feature>
<dbReference type="GO" id="GO:0005524">
    <property type="term" value="F:ATP binding"/>
    <property type="evidence" value="ECO:0007669"/>
    <property type="project" value="UniProtKB-KW"/>
</dbReference>
<evidence type="ECO:0000259" key="18">
    <source>
        <dbReference type="PROSITE" id="PS51192"/>
    </source>
</evidence>
<dbReference type="PROSITE" id="PS51192">
    <property type="entry name" value="HELICASE_ATP_BIND_1"/>
    <property type="match status" value="1"/>
</dbReference>
<dbReference type="InterPro" id="IPR014014">
    <property type="entry name" value="RNA_helicase_DEAD_Q_motif"/>
</dbReference>
<dbReference type="SMART" id="SM00487">
    <property type="entry name" value="DEXDc"/>
    <property type="match status" value="1"/>
</dbReference>
<accession>A0A9P7BGE7</accession>
<keyword evidence="14" id="KW-0539">Nucleus</keyword>
<evidence type="ECO:0000256" key="6">
    <source>
        <dbReference type="ARBA" id="ARBA00021760"/>
    </source>
</evidence>
<dbReference type="InterPro" id="IPR001650">
    <property type="entry name" value="Helicase_C-like"/>
</dbReference>
<feature type="domain" description="DEAD-box RNA helicase Q" evidence="20">
    <location>
        <begin position="112"/>
        <end position="140"/>
    </location>
</feature>
<dbReference type="PROSITE" id="PS51194">
    <property type="entry name" value="HELICASE_CTER"/>
    <property type="match status" value="1"/>
</dbReference>
<evidence type="ECO:0000256" key="4">
    <source>
        <dbReference type="ARBA" id="ARBA00012552"/>
    </source>
</evidence>
<feature type="compositionally biased region" description="Basic and acidic residues" evidence="17">
    <location>
        <begin position="903"/>
        <end position="931"/>
    </location>
</feature>
<comment type="catalytic activity">
    <reaction evidence="15">
        <text>ATP + H2O = ADP + phosphate + H(+)</text>
        <dbReference type="Rhea" id="RHEA:13065"/>
        <dbReference type="ChEBI" id="CHEBI:15377"/>
        <dbReference type="ChEBI" id="CHEBI:15378"/>
        <dbReference type="ChEBI" id="CHEBI:30616"/>
        <dbReference type="ChEBI" id="CHEBI:43474"/>
        <dbReference type="ChEBI" id="CHEBI:456216"/>
        <dbReference type="EC" id="3.6.4.13"/>
    </reaction>
</comment>
<dbReference type="Gene3D" id="3.40.50.300">
    <property type="entry name" value="P-loop containing nucleotide triphosphate hydrolases"/>
    <property type="match status" value="2"/>
</dbReference>
<dbReference type="CDD" id="cd18787">
    <property type="entry name" value="SF2_C_DEAD"/>
    <property type="match status" value="1"/>
</dbReference>
<sequence length="977" mass="112654">MSSDEEEVDIWSSLVPNKDVEESSDEDSDLENGQIQDEIVSSDEEDDDNKKIEQSKPRKKQKNNSGKSIEKLDFPSLEIEDENKINNNEHEEDMYFINQEQQSLQSKNKNKGSFASFGLSKIILSNISKKGYRQPTPIQRKTIPLIMQNRDVVGMARTGSGKTAAFLLPLIEKLKTHSAKIGIRSIILSPSRELAVQTHKQFKEFSKGTDLRSLLLIGGDSLEDQFGAMINNPDIIIATPGRFLHLKVEMRLDLSSIEFIIYDEADRLFEMGFSEQLNELLASLPERRQSMLFSATLPRNLVDFAKAGLINPVLVRLDTEMKISEELEMCFFSSKKNEREANLLSILQDVIKMPFATDEQLKKLNDANNNFNDSDSDSENENNNKNNKNNKKEKYKNKKKIKFPKANELPSKYSTIVFVPTRHHVEYITNILKAANYPVSYIYGSLDQHARRQQLQNFRLGLSSIMVVTDVAARGIDIPILANVINYTLPSSSKIFIHRVGRTARAGNKGWAYSIVSENELPYLLDLEIFLGNKILLSKMFEKKVELLKEKFKEENNGSIKEFKTPKILYNKRIILGSIPRIQIEIMEDLYETILRHNFDIKILKGVCEKAEKLYMRSRTPASQESVRRSKELINVGWDEQNLIFGKNLEEEKNKFLEKLQNRINKETIFEFGKRDDNLIELMNKRRKQIAPIHERMKERRALLEKERMLGLSHTLEDEILKDKEGEEGFGEVGFNINEEELMKNFEDGDKILESNNNNNKSKSKKTFKDPNFYMPYYAPRSVIQDQQFSINGGNSNGGNFISEVNKATFDIDAEDDKSQIQRQGAKVVWEKNKFVRKQDDRKFIISESGQKIPASFRSGKYEEWKGKHNIGNIKVGSKENLNEGKRFENKLNGSRIGGRFKHQSEKAPKMPKKGRDDYHKQMDKVKKAVERGVNVKGYVSKGSGKNEIRDSESIRKQREQKNKRREKNARPSRKRR</sequence>
<evidence type="ECO:0000256" key="11">
    <source>
        <dbReference type="ARBA" id="ARBA00022806"/>
    </source>
</evidence>
<evidence type="ECO:0000256" key="16">
    <source>
        <dbReference type="PROSITE-ProRule" id="PRU00552"/>
    </source>
</evidence>
<dbReference type="InterPro" id="IPR027417">
    <property type="entry name" value="P-loop_NTPase"/>
</dbReference>
<keyword evidence="7" id="KW-0690">Ribosome biogenesis</keyword>
<evidence type="ECO:0000256" key="2">
    <source>
        <dbReference type="ARBA" id="ARBA00004604"/>
    </source>
</evidence>
<evidence type="ECO:0000256" key="13">
    <source>
        <dbReference type="ARBA" id="ARBA00022884"/>
    </source>
</evidence>
<evidence type="ECO:0000256" key="14">
    <source>
        <dbReference type="ARBA" id="ARBA00023242"/>
    </source>
</evidence>
<comment type="subcellular location">
    <subcellularLocation>
        <location evidence="2">Nucleus</location>
        <location evidence="2">Nucleolus</location>
    </subcellularLocation>
</comment>
<comment type="similarity">
    <text evidence="3">Belongs to the DEAD box helicase family. DDX54/DBP10 subfamily.</text>
</comment>
<feature type="compositionally biased region" description="Basic residues" evidence="17">
    <location>
        <begin position="388"/>
        <end position="399"/>
    </location>
</feature>
<dbReference type="AlphaFoldDB" id="A0A9P7BGE7"/>
<dbReference type="PANTHER" id="PTHR47959:SF8">
    <property type="entry name" value="RNA HELICASE"/>
    <property type="match status" value="1"/>
</dbReference>
<organism evidence="21 22">
    <name type="scientific">Pichia californica</name>
    <dbReference type="NCBI Taxonomy" id="460514"/>
    <lineage>
        <taxon>Eukaryota</taxon>
        <taxon>Fungi</taxon>
        <taxon>Dikarya</taxon>
        <taxon>Ascomycota</taxon>
        <taxon>Saccharomycotina</taxon>
        <taxon>Pichiomycetes</taxon>
        <taxon>Pichiales</taxon>
        <taxon>Pichiaceae</taxon>
        <taxon>Pichia</taxon>
    </lineage>
</organism>
<dbReference type="InterPro" id="IPR012541">
    <property type="entry name" value="DBP10_C"/>
</dbReference>
<keyword evidence="12" id="KW-0067">ATP-binding</keyword>
<dbReference type="GO" id="GO:0003724">
    <property type="term" value="F:RNA helicase activity"/>
    <property type="evidence" value="ECO:0007669"/>
    <property type="project" value="UniProtKB-EC"/>
</dbReference>